<keyword evidence="1" id="KW-0732">Signal</keyword>
<dbReference type="SUPFAM" id="SSF53474">
    <property type="entry name" value="alpha/beta-Hydrolases"/>
    <property type="match status" value="1"/>
</dbReference>
<accession>A0ABR9IQA5</accession>
<feature type="signal peptide" evidence="1">
    <location>
        <begin position="1"/>
        <end position="22"/>
    </location>
</feature>
<dbReference type="Gene3D" id="3.40.50.1820">
    <property type="entry name" value="alpha/beta hydrolase"/>
    <property type="match status" value="1"/>
</dbReference>
<dbReference type="InterPro" id="IPR029058">
    <property type="entry name" value="AB_hydrolase_fold"/>
</dbReference>
<name>A0ABR9IQA5_RHIVS</name>
<evidence type="ECO:0000256" key="1">
    <source>
        <dbReference type="SAM" id="SignalP"/>
    </source>
</evidence>
<evidence type="ECO:0000313" key="3">
    <source>
        <dbReference type="Proteomes" id="UP000620262"/>
    </source>
</evidence>
<gene>
    <name evidence="2" type="ORF">H4W29_002526</name>
</gene>
<sequence>MIHLIILLLSACLLAANTPAHTADTIGLSFFSVPVPGRGGVMDITLWYPATAGGTPVLVGDSPLFKGEAAQQGAPAATGSHPLILLSHGGLKSGPFIGAWMASRLASKGFVVAMMRQPDPQTMTSEESIHEIWLRPADLSAALTAIEKDSTLPAKIDRNRIGVLGFLIGGTSALSLAGGNLDPESFARSCNPDGTGVDCAEFASAGIDLRSIDRQKLSRTHLDTRVKAAVVIDPEFGANFAPDSLKHISIPVRLINLGTPETLWPGLRASGLQDVIPNARYDLLTGASQYSAFSECKPAGTVILREEGEEPLCDDAEGTNRSSIHDRLAEMVAAAFRTDLPQ</sequence>
<dbReference type="GO" id="GO:0016787">
    <property type="term" value="F:hydrolase activity"/>
    <property type="evidence" value="ECO:0007669"/>
    <property type="project" value="UniProtKB-KW"/>
</dbReference>
<dbReference type="InterPro" id="IPR016986">
    <property type="entry name" value="UCP031982_abhydr"/>
</dbReference>
<protein>
    <submittedName>
        <fullName evidence="2">Dienelactone hydrolase</fullName>
    </submittedName>
</protein>
<proteinExistence type="predicted"/>
<dbReference type="Proteomes" id="UP000620262">
    <property type="component" value="Unassembled WGS sequence"/>
</dbReference>
<dbReference type="PIRSF" id="PIRSF031982">
    <property type="entry name" value="UCP031982_abhydr"/>
    <property type="match status" value="1"/>
</dbReference>
<comment type="caution">
    <text evidence="2">The sequence shown here is derived from an EMBL/GenBank/DDBJ whole genome shotgun (WGS) entry which is preliminary data.</text>
</comment>
<keyword evidence="2" id="KW-0378">Hydrolase</keyword>
<reference evidence="2 3" key="1">
    <citation type="submission" date="2020-10" db="EMBL/GenBank/DDBJ databases">
        <title>Sequencing the genomes of 1000 actinobacteria strains.</title>
        <authorList>
            <person name="Klenk H.-P."/>
        </authorList>
    </citation>
    <scope>NUCLEOTIDE SEQUENCE [LARGE SCALE GENOMIC DNA]</scope>
    <source>
        <strain evidence="2 3">DSM 7307</strain>
    </source>
</reference>
<feature type="chain" id="PRO_5045479674" evidence="1">
    <location>
        <begin position="23"/>
        <end position="342"/>
    </location>
</feature>
<dbReference type="EMBL" id="JADBEC010000001">
    <property type="protein sequence ID" value="MBE1505345.1"/>
    <property type="molecule type" value="Genomic_DNA"/>
</dbReference>
<keyword evidence="3" id="KW-1185">Reference proteome</keyword>
<organism evidence="2 3">
    <name type="scientific">Rhizobium viscosum</name>
    <name type="common">Arthrobacter viscosus</name>
    <dbReference type="NCBI Taxonomy" id="1673"/>
    <lineage>
        <taxon>Bacteria</taxon>
        <taxon>Pseudomonadati</taxon>
        <taxon>Pseudomonadota</taxon>
        <taxon>Alphaproteobacteria</taxon>
        <taxon>Hyphomicrobiales</taxon>
        <taxon>Rhizobiaceae</taxon>
        <taxon>Rhizobium/Agrobacterium group</taxon>
        <taxon>Rhizobium</taxon>
    </lineage>
</organism>
<dbReference type="RefSeq" id="WP_192729220.1">
    <property type="nucleotide sequence ID" value="NZ_BAAAVL010000006.1"/>
</dbReference>
<evidence type="ECO:0000313" key="2">
    <source>
        <dbReference type="EMBL" id="MBE1505345.1"/>
    </source>
</evidence>